<protein>
    <submittedName>
        <fullName evidence="1">Uncharacterized protein</fullName>
    </submittedName>
</protein>
<accession>A0A4P7N205</accession>
<evidence type="ECO:0000313" key="2">
    <source>
        <dbReference type="Proteomes" id="UP000294847"/>
    </source>
</evidence>
<proteinExistence type="predicted"/>
<sequence length="106" mass="11836">YVVTYRDEFLISSIAQFRLCDSVYRKKFGLDTPQYGWKEDCTNRSNAPKHDANVLSGPGLGMHAAILLPRVGSLVLLCVSAFKQLILASPAFLSRSKVHLQFTPLH</sequence>
<dbReference type="EMBL" id="CP034204">
    <property type="protein sequence ID" value="QBZ53900.1"/>
    <property type="molecule type" value="Genomic_DNA"/>
</dbReference>
<reference evidence="1 2" key="1">
    <citation type="journal article" date="2019" name="Mol. Biol. Evol.">
        <title>Blast fungal genomes show frequent chromosomal changes, gene gains and losses, and effector gene turnover.</title>
        <authorList>
            <person name="Gomez Luciano L.B."/>
            <person name="Jason Tsai I."/>
            <person name="Chuma I."/>
            <person name="Tosa Y."/>
            <person name="Chen Y.H."/>
            <person name="Li J.Y."/>
            <person name="Li M.Y."/>
            <person name="Jade Lu M.Y."/>
            <person name="Nakayashiki H."/>
            <person name="Li W.H."/>
        </authorList>
    </citation>
    <scope>NUCLEOTIDE SEQUENCE [LARGE SCALE GENOMIC DNA]</scope>
    <source>
        <strain evidence="1">MZ5-1-6</strain>
    </source>
</reference>
<organism evidence="1 2">
    <name type="scientific">Pyricularia oryzae</name>
    <name type="common">Rice blast fungus</name>
    <name type="synonym">Magnaporthe oryzae</name>
    <dbReference type="NCBI Taxonomy" id="318829"/>
    <lineage>
        <taxon>Eukaryota</taxon>
        <taxon>Fungi</taxon>
        <taxon>Dikarya</taxon>
        <taxon>Ascomycota</taxon>
        <taxon>Pezizomycotina</taxon>
        <taxon>Sordariomycetes</taxon>
        <taxon>Sordariomycetidae</taxon>
        <taxon>Magnaporthales</taxon>
        <taxon>Pyriculariaceae</taxon>
        <taxon>Pyricularia</taxon>
    </lineage>
</organism>
<name>A0A4P7N205_PYROR</name>
<feature type="non-terminal residue" evidence="1">
    <location>
        <position position="1"/>
    </location>
</feature>
<evidence type="ECO:0000313" key="1">
    <source>
        <dbReference type="EMBL" id="QBZ53900.1"/>
    </source>
</evidence>
<dbReference type="Proteomes" id="UP000294847">
    <property type="component" value="Chromosome 1"/>
</dbReference>
<dbReference type="AlphaFoldDB" id="A0A4P7N205"/>
<gene>
    <name evidence="1" type="ORF">PoMZ_09590</name>
</gene>